<dbReference type="GO" id="GO:0005829">
    <property type="term" value="C:cytosol"/>
    <property type="evidence" value="ECO:0007669"/>
    <property type="project" value="InterPro"/>
</dbReference>
<dbReference type="Proteomes" id="UP000622317">
    <property type="component" value="Unassembled WGS sequence"/>
</dbReference>
<dbReference type="GO" id="GO:0006508">
    <property type="term" value="P:proteolysis"/>
    <property type="evidence" value="ECO:0007669"/>
    <property type="project" value="UniProtKB-KW"/>
</dbReference>
<dbReference type="PRINTS" id="PR00706">
    <property type="entry name" value="PYROGLUPTASE"/>
</dbReference>
<dbReference type="Gene3D" id="3.40.630.20">
    <property type="entry name" value="Peptidase C15, pyroglutamyl peptidase I-like"/>
    <property type="match status" value="1"/>
</dbReference>
<dbReference type="AlphaFoldDB" id="A0A927F684"/>
<dbReference type="InterPro" id="IPR016125">
    <property type="entry name" value="Peptidase_C15-like"/>
</dbReference>
<keyword evidence="5" id="KW-0378">Hydrolase</keyword>
<dbReference type="InterPro" id="IPR036440">
    <property type="entry name" value="Peptidase_C15-like_sf"/>
</dbReference>
<keyword evidence="6" id="KW-0788">Thiol protease</keyword>
<accession>A0A927F684</accession>
<dbReference type="InterPro" id="IPR000816">
    <property type="entry name" value="Peptidase_C15"/>
</dbReference>
<dbReference type="EMBL" id="JACYFG010000006">
    <property type="protein sequence ID" value="MBD5778750.1"/>
    <property type="molecule type" value="Genomic_DNA"/>
</dbReference>
<dbReference type="Pfam" id="PF01470">
    <property type="entry name" value="Peptidase_C15"/>
    <property type="match status" value="1"/>
</dbReference>
<organism evidence="9 10">
    <name type="scientific">Pelagicoccus enzymogenes</name>
    <dbReference type="NCBI Taxonomy" id="2773457"/>
    <lineage>
        <taxon>Bacteria</taxon>
        <taxon>Pseudomonadati</taxon>
        <taxon>Verrucomicrobiota</taxon>
        <taxon>Opitutia</taxon>
        <taxon>Puniceicoccales</taxon>
        <taxon>Pelagicoccaceae</taxon>
        <taxon>Pelagicoccus</taxon>
    </lineage>
</organism>
<dbReference type="SUPFAM" id="SSF53182">
    <property type="entry name" value="Pyrrolidone carboxyl peptidase (pyroglutamate aminopeptidase)"/>
    <property type="match status" value="1"/>
</dbReference>
<evidence type="ECO:0000256" key="4">
    <source>
        <dbReference type="ARBA" id="ARBA00022670"/>
    </source>
</evidence>
<sequence length="216" mass="23733">MNLLLAGLETIDASSQSLACQCVTRCASLEFEGHHVKSVELPARWDDCFHPLESVISQPWDAILILSEKVSDSIAIERIAINETDVSQKDAVGRRPRGKTIEASGDPGYWTTLPYRELASKLTAAKFTATPSHSAGMALANYACYRMMHALVQQKRHVCAGLLQLPFSGSVFSEEEAKRFMAVLLQSLDPQSVSQDKLGFDLPRAADRLGANRSIR</sequence>
<comment type="caution">
    <text evidence="9">The sequence shown here is derived from an EMBL/GenBank/DDBJ whole genome shotgun (WGS) entry which is preliminary data.</text>
</comment>
<comment type="similarity">
    <text evidence="1">Belongs to the peptidase C15 family.</text>
</comment>
<evidence type="ECO:0000256" key="2">
    <source>
        <dbReference type="ARBA" id="ARBA00019191"/>
    </source>
</evidence>
<evidence type="ECO:0000256" key="7">
    <source>
        <dbReference type="ARBA" id="ARBA00030836"/>
    </source>
</evidence>
<proteinExistence type="inferred from homology"/>
<evidence type="ECO:0000256" key="1">
    <source>
        <dbReference type="ARBA" id="ARBA00006641"/>
    </source>
</evidence>
<keyword evidence="10" id="KW-1185">Reference proteome</keyword>
<reference evidence="9" key="1">
    <citation type="submission" date="2020-09" db="EMBL/GenBank/DDBJ databases">
        <title>Pelagicoccus enzymogenes sp. nov. with an EPS production, isolated from marine sediment.</title>
        <authorList>
            <person name="Feng X."/>
        </authorList>
    </citation>
    <scope>NUCLEOTIDE SEQUENCE</scope>
    <source>
        <strain evidence="9">NFK12</strain>
    </source>
</reference>
<name>A0A927F684_9BACT</name>
<dbReference type="RefSeq" id="WP_191615880.1">
    <property type="nucleotide sequence ID" value="NZ_JACYFG010000006.1"/>
</dbReference>
<dbReference type="GO" id="GO:0016920">
    <property type="term" value="F:pyroglutamyl-peptidase activity"/>
    <property type="evidence" value="ECO:0007669"/>
    <property type="project" value="InterPro"/>
</dbReference>
<keyword evidence="3" id="KW-0963">Cytoplasm</keyword>
<evidence type="ECO:0000256" key="3">
    <source>
        <dbReference type="ARBA" id="ARBA00022490"/>
    </source>
</evidence>
<evidence type="ECO:0000313" key="10">
    <source>
        <dbReference type="Proteomes" id="UP000622317"/>
    </source>
</evidence>
<evidence type="ECO:0000313" key="9">
    <source>
        <dbReference type="EMBL" id="MBD5778750.1"/>
    </source>
</evidence>
<evidence type="ECO:0000256" key="6">
    <source>
        <dbReference type="ARBA" id="ARBA00022807"/>
    </source>
</evidence>
<evidence type="ECO:0000256" key="5">
    <source>
        <dbReference type="ARBA" id="ARBA00022801"/>
    </source>
</evidence>
<gene>
    <name evidence="9" type="ORF">IEN85_04555</name>
</gene>
<evidence type="ECO:0000256" key="8">
    <source>
        <dbReference type="ARBA" id="ARBA00031559"/>
    </source>
</evidence>
<keyword evidence="4" id="KW-0645">Protease</keyword>
<protein>
    <recommendedName>
        <fullName evidence="2">Pyrrolidone-carboxylate peptidase</fullName>
    </recommendedName>
    <alternativeName>
        <fullName evidence="7">5-oxoprolyl-peptidase</fullName>
    </alternativeName>
    <alternativeName>
        <fullName evidence="8">Pyroglutamyl-peptidase I</fullName>
    </alternativeName>
</protein>